<sequence>MGIGFRLNFRWASSVKYQHCYTNSSSWPSSYSFRGMETSYDTARVSFPYIVWGETETMHNDYLRAHSCPPAAHTLSNDYLETEHINMRKSSCADISCIINSNFHKPAEADQFTSTTSVQASKVSHFGVLMNNLNMLEKTFADSDVLRLENDILSQLDRLGALKLFHTCLSRTRSPPVNSLVTEYIQEHQMKSHVNDHMAKIVVCSGKKEKRKAKRAKASEKEKDVYLLSSPSRTKHVYHQNQNLSSSGKSSKYNGSRPKITRNEAELTAGVKLVADLEKIKTLLEKETGKTASLSNWAEAAQVDKRTLQKNLHFGCYFKDELLRSTRSLIVYIARNYRGLGVGFEDLIQAGSIGVLQGAERFDHTRGCKFSTYIQYWIRKSILMLVERNCRGVKIPYALSKTMKKIQKARKTLSNSLGTYPDDYEIAKSTGLSLSKITSASTCLRVVGSLDKKIGDFTSLKYLELMPDTSIKGPEETVTRQNLLKDMYDLLDELNPRERQVLLLRLGLQGHHCMSLQEIGRLYSVSKEWIRKIERTALTKLRDQETLHSLNHYLYNINQ</sequence>
<dbReference type="InterPro" id="IPR000943">
    <property type="entry name" value="RNA_pol_sigma70"/>
</dbReference>
<evidence type="ECO:0000256" key="3">
    <source>
        <dbReference type="ARBA" id="ARBA00023082"/>
    </source>
</evidence>
<evidence type="ECO:0000256" key="4">
    <source>
        <dbReference type="ARBA" id="ARBA00023125"/>
    </source>
</evidence>
<evidence type="ECO:0000256" key="1">
    <source>
        <dbReference type="ARBA" id="ARBA00007788"/>
    </source>
</evidence>
<dbReference type="InterPro" id="IPR014284">
    <property type="entry name" value="RNA_pol_sigma-70_dom"/>
</dbReference>
<dbReference type="CDD" id="cd06171">
    <property type="entry name" value="Sigma70_r4"/>
    <property type="match status" value="1"/>
</dbReference>
<gene>
    <name evidence="10" type="ORF">POM88_033919</name>
</gene>
<feature type="domain" description="RNA polymerase sigma-70 region 4" evidence="9">
    <location>
        <begin position="490"/>
        <end position="542"/>
    </location>
</feature>
<dbReference type="Pfam" id="PF04545">
    <property type="entry name" value="Sigma70_r4"/>
    <property type="match status" value="1"/>
</dbReference>
<feature type="region of interest" description="Disordered" evidence="6">
    <location>
        <begin position="237"/>
        <end position="257"/>
    </location>
</feature>
<dbReference type="GO" id="GO:0016987">
    <property type="term" value="F:sigma factor activity"/>
    <property type="evidence" value="ECO:0007669"/>
    <property type="project" value="UniProtKB-KW"/>
</dbReference>
<keyword evidence="5" id="KW-0804">Transcription</keyword>
<evidence type="ECO:0000256" key="6">
    <source>
        <dbReference type="SAM" id="MobiDB-lite"/>
    </source>
</evidence>
<dbReference type="Pfam" id="PF04542">
    <property type="entry name" value="Sigma70_r2"/>
    <property type="match status" value="1"/>
</dbReference>
<evidence type="ECO:0000259" key="9">
    <source>
        <dbReference type="Pfam" id="PF04545"/>
    </source>
</evidence>
<reference evidence="10" key="1">
    <citation type="submission" date="2023-02" db="EMBL/GenBank/DDBJ databases">
        <title>Genome of toxic invasive species Heracleum sosnowskyi carries increased number of genes despite the absence of recent whole-genome duplications.</title>
        <authorList>
            <person name="Schelkunov M."/>
            <person name="Shtratnikova V."/>
            <person name="Makarenko M."/>
            <person name="Klepikova A."/>
            <person name="Omelchenko D."/>
            <person name="Novikova G."/>
            <person name="Obukhova E."/>
            <person name="Bogdanov V."/>
            <person name="Penin A."/>
            <person name="Logacheva M."/>
        </authorList>
    </citation>
    <scope>NUCLEOTIDE SEQUENCE</scope>
    <source>
        <strain evidence="10">Hsosn_3</strain>
        <tissue evidence="10">Leaf</tissue>
    </source>
</reference>
<evidence type="ECO:0000313" key="11">
    <source>
        <dbReference type="Proteomes" id="UP001237642"/>
    </source>
</evidence>
<dbReference type="Gene3D" id="1.10.10.10">
    <property type="entry name" value="Winged helix-like DNA-binding domain superfamily/Winged helix DNA-binding domain"/>
    <property type="match status" value="2"/>
</dbReference>
<dbReference type="InterPro" id="IPR013324">
    <property type="entry name" value="RNA_pol_sigma_r3/r4-like"/>
</dbReference>
<keyword evidence="3" id="KW-0731">Sigma factor</keyword>
<dbReference type="InterPro" id="IPR036388">
    <property type="entry name" value="WH-like_DNA-bd_sf"/>
</dbReference>
<feature type="compositionally biased region" description="Low complexity" evidence="6">
    <location>
        <begin position="245"/>
        <end position="256"/>
    </location>
</feature>
<dbReference type="InterPro" id="IPR007630">
    <property type="entry name" value="RNA_pol_sigma70_r4"/>
</dbReference>
<dbReference type="InterPro" id="IPR013325">
    <property type="entry name" value="RNA_pol_sigma_r2"/>
</dbReference>
<name>A0AAD8HKG1_9APIA</name>
<comment type="similarity">
    <text evidence="1">Belongs to the sigma-70 factor family.</text>
</comment>
<evidence type="ECO:0000259" key="7">
    <source>
        <dbReference type="Pfam" id="PF04539"/>
    </source>
</evidence>
<dbReference type="SUPFAM" id="SSF88659">
    <property type="entry name" value="Sigma3 and sigma4 domains of RNA polymerase sigma factors"/>
    <property type="match status" value="2"/>
</dbReference>
<proteinExistence type="inferred from homology"/>
<protein>
    <submittedName>
        <fullName evidence="10">RNA polymerase sigma factor sigC</fullName>
    </submittedName>
</protein>
<evidence type="ECO:0000259" key="8">
    <source>
        <dbReference type="Pfam" id="PF04542"/>
    </source>
</evidence>
<dbReference type="GO" id="GO:0003677">
    <property type="term" value="F:DNA binding"/>
    <property type="evidence" value="ECO:0007669"/>
    <property type="project" value="UniProtKB-KW"/>
</dbReference>
<dbReference type="Pfam" id="PF04539">
    <property type="entry name" value="Sigma70_r3"/>
    <property type="match status" value="1"/>
</dbReference>
<dbReference type="GO" id="GO:0006352">
    <property type="term" value="P:DNA-templated transcription initiation"/>
    <property type="evidence" value="ECO:0007669"/>
    <property type="project" value="InterPro"/>
</dbReference>
<accession>A0AAD8HKG1</accession>
<feature type="domain" description="RNA polymerase sigma-70 region 2" evidence="8">
    <location>
        <begin position="323"/>
        <end position="388"/>
    </location>
</feature>
<keyword evidence="2" id="KW-0805">Transcription regulation</keyword>
<dbReference type="InterPro" id="IPR007624">
    <property type="entry name" value="RNA_pol_sigma70_r3"/>
</dbReference>
<dbReference type="Gene3D" id="1.20.120.1810">
    <property type="match status" value="1"/>
</dbReference>
<dbReference type="PANTHER" id="PTHR30603">
    <property type="entry name" value="RNA POLYMERASE SIGMA FACTOR RPO"/>
    <property type="match status" value="1"/>
</dbReference>
<dbReference type="PANTHER" id="PTHR30603:SF13">
    <property type="entry name" value="RNA POLYMERASE SIGMA FACTOR SIGC"/>
    <property type="match status" value="1"/>
</dbReference>
<evidence type="ECO:0000256" key="5">
    <source>
        <dbReference type="ARBA" id="ARBA00023163"/>
    </source>
</evidence>
<evidence type="ECO:0000256" key="2">
    <source>
        <dbReference type="ARBA" id="ARBA00023015"/>
    </source>
</evidence>
<dbReference type="NCBIfam" id="TIGR02937">
    <property type="entry name" value="sigma70-ECF"/>
    <property type="match status" value="1"/>
</dbReference>
<dbReference type="InterPro" id="IPR007627">
    <property type="entry name" value="RNA_pol_sigma70_r2"/>
</dbReference>
<feature type="domain" description="RNA polymerase sigma-70 region 3" evidence="7">
    <location>
        <begin position="402"/>
        <end position="477"/>
    </location>
</feature>
<dbReference type="InterPro" id="IPR050239">
    <property type="entry name" value="Sigma-70_RNA_pol_init_factors"/>
</dbReference>
<dbReference type="GO" id="GO:0071482">
    <property type="term" value="P:cellular response to light stimulus"/>
    <property type="evidence" value="ECO:0007669"/>
    <property type="project" value="UniProtKB-ARBA"/>
</dbReference>
<dbReference type="PRINTS" id="PR00046">
    <property type="entry name" value="SIGMA70FCT"/>
</dbReference>
<keyword evidence="4" id="KW-0238">DNA-binding</keyword>
<dbReference type="SUPFAM" id="SSF88946">
    <property type="entry name" value="Sigma2 domain of RNA polymerase sigma factors"/>
    <property type="match status" value="1"/>
</dbReference>
<comment type="caution">
    <text evidence="10">The sequence shown here is derived from an EMBL/GenBank/DDBJ whole genome shotgun (WGS) entry which is preliminary data.</text>
</comment>
<keyword evidence="11" id="KW-1185">Reference proteome</keyword>
<dbReference type="Proteomes" id="UP001237642">
    <property type="component" value="Unassembled WGS sequence"/>
</dbReference>
<evidence type="ECO:0000313" key="10">
    <source>
        <dbReference type="EMBL" id="KAK1367827.1"/>
    </source>
</evidence>
<reference evidence="10" key="2">
    <citation type="submission" date="2023-05" db="EMBL/GenBank/DDBJ databases">
        <authorList>
            <person name="Schelkunov M.I."/>
        </authorList>
    </citation>
    <scope>NUCLEOTIDE SEQUENCE</scope>
    <source>
        <strain evidence="10">Hsosn_3</strain>
        <tissue evidence="10">Leaf</tissue>
    </source>
</reference>
<organism evidence="10 11">
    <name type="scientific">Heracleum sosnowskyi</name>
    <dbReference type="NCBI Taxonomy" id="360622"/>
    <lineage>
        <taxon>Eukaryota</taxon>
        <taxon>Viridiplantae</taxon>
        <taxon>Streptophyta</taxon>
        <taxon>Embryophyta</taxon>
        <taxon>Tracheophyta</taxon>
        <taxon>Spermatophyta</taxon>
        <taxon>Magnoliopsida</taxon>
        <taxon>eudicotyledons</taxon>
        <taxon>Gunneridae</taxon>
        <taxon>Pentapetalae</taxon>
        <taxon>asterids</taxon>
        <taxon>campanulids</taxon>
        <taxon>Apiales</taxon>
        <taxon>Apiaceae</taxon>
        <taxon>Apioideae</taxon>
        <taxon>apioid superclade</taxon>
        <taxon>Tordylieae</taxon>
        <taxon>Tordyliinae</taxon>
        <taxon>Heracleum</taxon>
    </lineage>
</organism>
<dbReference type="AlphaFoldDB" id="A0AAD8HKG1"/>
<dbReference type="EMBL" id="JAUIZM010000008">
    <property type="protein sequence ID" value="KAK1367827.1"/>
    <property type="molecule type" value="Genomic_DNA"/>
</dbReference>